<name>A0A7X6DAD1_9ENTE</name>
<dbReference type="RefSeq" id="WP_167807629.1">
    <property type="nucleotide sequence ID" value="NZ_JAAVMB010000011.1"/>
</dbReference>
<sequence length="121" mass="14757">MRKVQKSNPIVGDFFYLYDKKLKDNPQLKKMKKLMSYYNQIKEEITEQLLTLSKENYLEHLNETLLYDAKLQILFFFWCDKELFNQTEEQIIEISELDSKKFYRESMDIHFGNLPTPFILR</sequence>
<dbReference type="InterPro" id="IPR054275">
    <property type="entry name" value="DUF7006"/>
</dbReference>
<gene>
    <name evidence="1" type="ORF">HED35_10060</name>
</gene>
<organism evidence="1 2">
    <name type="scientific">Vagococcus fluvialis</name>
    <dbReference type="NCBI Taxonomy" id="2738"/>
    <lineage>
        <taxon>Bacteria</taxon>
        <taxon>Bacillati</taxon>
        <taxon>Bacillota</taxon>
        <taxon>Bacilli</taxon>
        <taxon>Lactobacillales</taxon>
        <taxon>Enterococcaceae</taxon>
        <taxon>Vagococcus</taxon>
    </lineage>
</organism>
<dbReference type="EMBL" id="JAAVMB010000011">
    <property type="protein sequence ID" value="NKC68433.1"/>
    <property type="molecule type" value="Genomic_DNA"/>
</dbReference>
<dbReference type="Proteomes" id="UP000521358">
    <property type="component" value="Unassembled WGS sequence"/>
</dbReference>
<accession>A0A7X6DAD1</accession>
<proteinExistence type="predicted"/>
<comment type="caution">
    <text evidence="1">The sequence shown here is derived from an EMBL/GenBank/DDBJ whole genome shotgun (WGS) entry which is preliminary data.</text>
</comment>
<reference evidence="1 2" key="1">
    <citation type="submission" date="2020-03" db="EMBL/GenBank/DDBJ databases">
        <title>Bacterial samples isolated from urine from healthy bovine heifers (Gyr breed).</title>
        <authorList>
            <person name="Giannattasio-Ferraz S."/>
            <person name="Maskeri L."/>
            <person name="Penido A."/>
            <person name="Barbosa-Stancioli E.F."/>
            <person name="Putonti C."/>
        </authorList>
    </citation>
    <scope>NUCLEOTIDE SEQUENCE [LARGE SCALE GENOMIC DNA]</scope>
    <source>
        <strain evidence="1 2">UFMG-H7</strain>
    </source>
</reference>
<dbReference type="AlphaFoldDB" id="A0A7X6DAD1"/>
<evidence type="ECO:0000313" key="2">
    <source>
        <dbReference type="Proteomes" id="UP000521358"/>
    </source>
</evidence>
<protein>
    <submittedName>
        <fullName evidence="1">Uncharacterized protein</fullName>
    </submittedName>
</protein>
<dbReference type="Pfam" id="PF22652">
    <property type="entry name" value="DUF7006"/>
    <property type="match status" value="1"/>
</dbReference>
<evidence type="ECO:0000313" key="1">
    <source>
        <dbReference type="EMBL" id="NKC68433.1"/>
    </source>
</evidence>